<dbReference type="EMBL" id="JAUYVI010000004">
    <property type="protein sequence ID" value="MDQ7248647.1"/>
    <property type="molecule type" value="Genomic_DNA"/>
</dbReference>
<evidence type="ECO:0000313" key="2">
    <source>
        <dbReference type="EMBL" id="MDQ7248647.1"/>
    </source>
</evidence>
<gene>
    <name evidence="2" type="ORF">Q8A70_13255</name>
</gene>
<feature type="domain" description="Beta-lactamase-related" evidence="1">
    <location>
        <begin position="71"/>
        <end position="364"/>
    </location>
</feature>
<dbReference type="Proteomes" id="UP001230156">
    <property type="component" value="Unassembled WGS sequence"/>
</dbReference>
<name>A0ABU0YLN6_9PROT</name>
<keyword evidence="2" id="KW-0378">Hydrolase</keyword>
<evidence type="ECO:0000259" key="1">
    <source>
        <dbReference type="Pfam" id="PF00144"/>
    </source>
</evidence>
<dbReference type="Gene3D" id="3.40.710.10">
    <property type="entry name" value="DD-peptidase/beta-lactamase superfamily"/>
    <property type="match status" value="1"/>
</dbReference>
<dbReference type="InterPro" id="IPR012338">
    <property type="entry name" value="Beta-lactam/transpept-like"/>
</dbReference>
<comment type="caution">
    <text evidence="2">The sequence shown here is derived from an EMBL/GenBank/DDBJ whole genome shotgun (WGS) entry which is preliminary data.</text>
</comment>
<dbReference type="InterPro" id="IPR050789">
    <property type="entry name" value="Diverse_Enzym_Activities"/>
</dbReference>
<sequence length="376" mass="41407">MDSTETVTLANWRRSPWNRWAFHHVSELVPVAMIPTDPSRAKPLPEELVVPNRLPDGASIDQVLRETETDGFLVLRDGTLIYEWYANGLGADMPHIVFSISKSISAILAGILVGQGKLDPDAPVTRYIPEVAGSAYADATVRHVLDMTVSIDFDESYLDPHGAFARYREAMGWNPVADPARTPGLHPFLTTLPRGSGPHGERFHYVSPNSDLLGWIIERAGGRPYAELLSDLIWKPMGAAHDAYITIDKAGASRSAGGICTTLRDLARFGELLRRGGEGIVPRAWIDDILKNGDRGAWTRGDMAALLPEGRYRSKWYLTGNDHGAWTAIGIHGQWLYIDPQAKLVIAKFSSQALPVDDPVDFRLLKFFASIEGCLA</sequence>
<dbReference type="GO" id="GO:0016787">
    <property type="term" value="F:hydrolase activity"/>
    <property type="evidence" value="ECO:0007669"/>
    <property type="project" value="UniProtKB-KW"/>
</dbReference>
<dbReference type="Pfam" id="PF00144">
    <property type="entry name" value="Beta-lactamase"/>
    <property type="match status" value="1"/>
</dbReference>
<organism evidence="2 3">
    <name type="scientific">Dongia sedimenti</name>
    <dbReference type="NCBI Taxonomy" id="3064282"/>
    <lineage>
        <taxon>Bacteria</taxon>
        <taxon>Pseudomonadati</taxon>
        <taxon>Pseudomonadota</taxon>
        <taxon>Alphaproteobacteria</taxon>
        <taxon>Rhodospirillales</taxon>
        <taxon>Dongiaceae</taxon>
        <taxon>Dongia</taxon>
    </lineage>
</organism>
<keyword evidence="3" id="KW-1185">Reference proteome</keyword>
<dbReference type="EC" id="3.-.-.-" evidence="2"/>
<dbReference type="PANTHER" id="PTHR43283">
    <property type="entry name" value="BETA-LACTAMASE-RELATED"/>
    <property type="match status" value="1"/>
</dbReference>
<reference evidence="3" key="1">
    <citation type="submission" date="2023-08" db="EMBL/GenBank/DDBJ databases">
        <title>Rhodospirillaceae gen. nov., a novel taxon isolated from the Yangtze River Yuezi River estuary sludge.</title>
        <authorList>
            <person name="Ruan L."/>
        </authorList>
    </citation>
    <scope>NUCLEOTIDE SEQUENCE [LARGE SCALE GENOMIC DNA]</scope>
    <source>
        <strain evidence="3">R-7</strain>
    </source>
</reference>
<dbReference type="PANTHER" id="PTHR43283:SF7">
    <property type="entry name" value="BETA-LACTAMASE-RELATED DOMAIN-CONTAINING PROTEIN"/>
    <property type="match status" value="1"/>
</dbReference>
<accession>A0ABU0YLN6</accession>
<dbReference type="InterPro" id="IPR001466">
    <property type="entry name" value="Beta-lactam-related"/>
</dbReference>
<evidence type="ECO:0000313" key="3">
    <source>
        <dbReference type="Proteomes" id="UP001230156"/>
    </source>
</evidence>
<proteinExistence type="predicted"/>
<protein>
    <submittedName>
        <fullName evidence="2">Serine hydrolase</fullName>
        <ecNumber evidence="2">3.-.-.-</ecNumber>
    </submittedName>
</protein>
<dbReference type="RefSeq" id="WP_379956127.1">
    <property type="nucleotide sequence ID" value="NZ_JAUYVI010000004.1"/>
</dbReference>
<dbReference type="SUPFAM" id="SSF56601">
    <property type="entry name" value="beta-lactamase/transpeptidase-like"/>
    <property type="match status" value="1"/>
</dbReference>